<dbReference type="AlphaFoldDB" id="A0A2L1GK78"/>
<gene>
    <name evidence="3" type="ORF">CAY53_00120</name>
</gene>
<reference evidence="3 4" key="1">
    <citation type="journal article" date="2018" name="MBio">
        <title>Insights into the evolution of host association through the isolation and characterization of a novel human periodontal pathobiont, Desulfobulbus oralis.</title>
        <authorList>
            <person name="Cross K.L."/>
            <person name="Chirania P."/>
            <person name="Xiong W."/>
            <person name="Beall C.J."/>
            <person name="Elkins J.G."/>
            <person name="Giannone R.J."/>
            <person name="Griffen A.L."/>
            <person name="Guss A.M."/>
            <person name="Hettich R.L."/>
            <person name="Joshi S.S."/>
            <person name="Mokrzan E.M."/>
            <person name="Martin R.K."/>
            <person name="Zhulin I.B."/>
            <person name="Leys E.J."/>
            <person name="Podar M."/>
        </authorList>
    </citation>
    <scope>NUCLEOTIDE SEQUENCE [LARGE SCALE GENOMIC DNA]</scope>
    <source>
        <strain evidence="3 4">ORNL</strain>
    </source>
</reference>
<dbReference type="Proteomes" id="UP000239867">
    <property type="component" value="Chromosome"/>
</dbReference>
<protein>
    <recommendedName>
        <fullName evidence="2">Antitoxin SocA-like Panacea domain-containing protein</fullName>
    </recommendedName>
</protein>
<feature type="region of interest" description="Disordered" evidence="1">
    <location>
        <begin position="126"/>
        <end position="149"/>
    </location>
</feature>
<dbReference type="Pfam" id="PF13274">
    <property type="entry name" value="SocA_Panacea"/>
    <property type="match status" value="1"/>
</dbReference>
<feature type="compositionally biased region" description="Basic and acidic residues" evidence="1">
    <location>
        <begin position="127"/>
        <end position="148"/>
    </location>
</feature>
<proteinExistence type="predicted"/>
<evidence type="ECO:0000256" key="1">
    <source>
        <dbReference type="SAM" id="MobiDB-lite"/>
    </source>
</evidence>
<evidence type="ECO:0000259" key="2">
    <source>
        <dbReference type="Pfam" id="PF13274"/>
    </source>
</evidence>
<accession>A0A2L1GK78</accession>
<evidence type="ECO:0000313" key="4">
    <source>
        <dbReference type="Proteomes" id="UP000239867"/>
    </source>
</evidence>
<name>A0A2L1GK78_9BACT</name>
<evidence type="ECO:0000313" key="3">
    <source>
        <dbReference type="EMBL" id="AVD70080.1"/>
    </source>
</evidence>
<dbReference type="KEGG" id="deo:CAY53_00120"/>
<dbReference type="EMBL" id="CP021255">
    <property type="protein sequence ID" value="AVD70080.1"/>
    <property type="molecule type" value="Genomic_DNA"/>
</dbReference>
<organism evidence="3 4">
    <name type="scientific">Desulfobulbus oralis</name>
    <dbReference type="NCBI Taxonomy" id="1986146"/>
    <lineage>
        <taxon>Bacteria</taxon>
        <taxon>Pseudomonadati</taxon>
        <taxon>Thermodesulfobacteriota</taxon>
        <taxon>Desulfobulbia</taxon>
        <taxon>Desulfobulbales</taxon>
        <taxon>Desulfobulbaceae</taxon>
        <taxon>Desulfobulbus</taxon>
    </lineage>
</organism>
<sequence>MADAKLGMKAGLARFSMRWTMVEAVDVAAYILTLTGPVTTMKLQKLVFYTQARFLVKNGKPLFRNRIEAWINGPVVPDLFHRHTGMFMIGPGQLAASAGLSDRAREAASAVVRVLGPFSGEQLRQLSHNEKPWQDARHGREPEDRSDQEISIEAMRTFYSSPECANPALR</sequence>
<dbReference type="InterPro" id="IPR025272">
    <property type="entry name" value="SocA_Panacea"/>
</dbReference>
<feature type="domain" description="Antitoxin SocA-like Panacea" evidence="2">
    <location>
        <begin position="43"/>
        <end position="134"/>
    </location>
</feature>
<keyword evidence="4" id="KW-1185">Reference proteome</keyword>